<protein>
    <submittedName>
        <fullName evidence="2">Uncharacterized protein</fullName>
    </submittedName>
</protein>
<keyword evidence="1" id="KW-0472">Membrane</keyword>
<reference evidence="2" key="1">
    <citation type="submission" date="2016-10" db="EMBL/GenBank/DDBJ databases">
        <authorList>
            <person name="de Groot N.N."/>
        </authorList>
    </citation>
    <scope>NUCLEOTIDE SEQUENCE</scope>
</reference>
<evidence type="ECO:0000256" key="1">
    <source>
        <dbReference type="SAM" id="Phobius"/>
    </source>
</evidence>
<gene>
    <name evidence="2" type="ORF">MNB_SUP05-7-1330</name>
</gene>
<dbReference type="AlphaFoldDB" id="A0A1W1DPK9"/>
<feature type="transmembrane region" description="Helical" evidence="1">
    <location>
        <begin position="14"/>
        <end position="33"/>
    </location>
</feature>
<accession>A0A1W1DPK9</accession>
<organism evidence="2">
    <name type="scientific">hydrothermal vent metagenome</name>
    <dbReference type="NCBI Taxonomy" id="652676"/>
    <lineage>
        <taxon>unclassified sequences</taxon>
        <taxon>metagenomes</taxon>
        <taxon>ecological metagenomes</taxon>
    </lineage>
</organism>
<sequence>MLVHLIHNNSPDLLLIWVKYTITFFACKVIFLIKINY</sequence>
<proteinExistence type="predicted"/>
<keyword evidence="1" id="KW-1133">Transmembrane helix</keyword>
<keyword evidence="1" id="KW-0812">Transmembrane</keyword>
<dbReference type="EMBL" id="FPHW01000032">
    <property type="protein sequence ID" value="SFV83526.1"/>
    <property type="molecule type" value="Genomic_DNA"/>
</dbReference>
<name>A0A1W1DPK9_9ZZZZ</name>
<evidence type="ECO:0000313" key="2">
    <source>
        <dbReference type="EMBL" id="SFV83526.1"/>
    </source>
</evidence>